<proteinExistence type="predicted"/>
<sequence>MGREGRTGVFVDNFFCVFLSFICYFGYGVTSVYTMRIFKGFLFIYCCTFFFTLSLMFRFVSFLFRPGSFIDLAAGAQGGGALRRFGIEAIPDKTCHSTLLESRS</sequence>
<organism evidence="2 3">
    <name type="scientific">Phyllosticta capitalensis</name>
    <dbReference type="NCBI Taxonomy" id="121624"/>
    <lineage>
        <taxon>Eukaryota</taxon>
        <taxon>Fungi</taxon>
        <taxon>Dikarya</taxon>
        <taxon>Ascomycota</taxon>
        <taxon>Pezizomycotina</taxon>
        <taxon>Dothideomycetes</taxon>
        <taxon>Dothideomycetes incertae sedis</taxon>
        <taxon>Botryosphaeriales</taxon>
        <taxon>Phyllostictaceae</taxon>
        <taxon>Phyllosticta</taxon>
    </lineage>
</organism>
<evidence type="ECO:0000256" key="1">
    <source>
        <dbReference type="SAM" id="Phobius"/>
    </source>
</evidence>
<evidence type="ECO:0000313" key="3">
    <source>
        <dbReference type="Proteomes" id="UP001492380"/>
    </source>
</evidence>
<accession>A0ABR1Z2I1</accession>
<keyword evidence="1" id="KW-0812">Transmembrane</keyword>
<reference evidence="2 3" key="1">
    <citation type="submission" date="2024-04" db="EMBL/GenBank/DDBJ databases">
        <title>Phyllosticta paracitricarpa is synonymous to the EU quarantine fungus P. citricarpa based on phylogenomic analyses.</title>
        <authorList>
            <consortium name="Lawrence Berkeley National Laboratory"/>
            <person name="Van Ingen-Buijs V.A."/>
            <person name="Van Westerhoven A.C."/>
            <person name="Haridas S."/>
            <person name="Skiadas P."/>
            <person name="Martin F."/>
            <person name="Groenewald J.Z."/>
            <person name="Crous P.W."/>
            <person name="Seidl M.F."/>
        </authorList>
    </citation>
    <scope>NUCLEOTIDE SEQUENCE [LARGE SCALE GENOMIC DNA]</scope>
    <source>
        <strain evidence="2 3">CBS 123374</strain>
    </source>
</reference>
<dbReference type="Proteomes" id="UP001492380">
    <property type="component" value="Unassembled WGS sequence"/>
</dbReference>
<keyword evidence="1" id="KW-1133">Transmembrane helix</keyword>
<feature type="transmembrane region" description="Helical" evidence="1">
    <location>
        <begin position="9"/>
        <end position="29"/>
    </location>
</feature>
<evidence type="ECO:0000313" key="2">
    <source>
        <dbReference type="EMBL" id="KAK8246506.1"/>
    </source>
</evidence>
<gene>
    <name evidence="2" type="ORF">HDK90DRAFT_12740</name>
</gene>
<comment type="caution">
    <text evidence="2">The sequence shown here is derived from an EMBL/GenBank/DDBJ whole genome shotgun (WGS) entry which is preliminary data.</text>
</comment>
<protein>
    <recommendedName>
        <fullName evidence="4">Transmembrane protein</fullName>
    </recommendedName>
</protein>
<keyword evidence="1" id="KW-0472">Membrane</keyword>
<feature type="transmembrane region" description="Helical" evidence="1">
    <location>
        <begin position="41"/>
        <end position="60"/>
    </location>
</feature>
<dbReference type="EMBL" id="JBBWRZ010000001">
    <property type="protein sequence ID" value="KAK8246506.1"/>
    <property type="molecule type" value="Genomic_DNA"/>
</dbReference>
<name>A0ABR1Z2I1_9PEZI</name>
<keyword evidence="3" id="KW-1185">Reference proteome</keyword>
<evidence type="ECO:0008006" key="4">
    <source>
        <dbReference type="Google" id="ProtNLM"/>
    </source>
</evidence>